<comment type="caution">
    <text evidence="3">The sequence shown here is derived from an EMBL/GenBank/DDBJ whole genome shotgun (WGS) entry which is preliminary data.</text>
</comment>
<reference evidence="3 4" key="1">
    <citation type="submission" date="2023-08" db="EMBL/GenBank/DDBJ databases">
        <authorList>
            <person name="Palmer J.M."/>
        </authorList>
    </citation>
    <scope>NUCLEOTIDE SEQUENCE [LARGE SCALE GENOMIC DNA]</scope>
    <source>
        <strain evidence="3 4">TWF481</strain>
    </source>
</reference>
<dbReference type="SUPFAM" id="SSF48403">
    <property type="entry name" value="Ankyrin repeat"/>
    <property type="match status" value="1"/>
</dbReference>
<name>A0AAV9VZ27_9PEZI</name>
<keyword evidence="4" id="KW-1185">Reference proteome</keyword>
<dbReference type="Gene3D" id="1.25.40.20">
    <property type="entry name" value="Ankyrin repeat-containing domain"/>
    <property type="match status" value="1"/>
</dbReference>
<organism evidence="3 4">
    <name type="scientific">Arthrobotrys musiformis</name>
    <dbReference type="NCBI Taxonomy" id="47236"/>
    <lineage>
        <taxon>Eukaryota</taxon>
        <taxon>Fungi</taxon>
        <taxon>Dikarya</taxon>
        <taxon>Ascomycota</taxon>
        <taxon>Pezizomycotina</taxon>
        <taxon>Orbiliomycetes</taxon>
        <taxon>Orbiliales</taxon>
        <taxon>Orbiliaceae</taxon>
        <taxon>Arthrobotrys</taxon>
    </lineage>
</organism>
<sequence length="153" mass="17515">MQAGEKGLDEAYNNAVERIEGQLQGFRELGMNLLLWIVFARRPLTVEELRHDLAVKVGISFFDTRNLHTVKDVVSSCAGLVTVDRDSNIIRLVHYTTQEYFQRNYWRGADIEARDRDGTALLLAIQRECDNVVRLLLDKGADLGLKMRMGIHR</sequence>
<accession>A0AAV9VZ27</accession>
<dbReference type="PROSITE" id="PS50088">
    <property type="entry name" value="ANK_REPEAT"/>
    <property type="match status" value="1"/>
</dbReference>
<dbReference type="PANTHER" id="PTHR10039:SF15">
    <property type="entry name" value="NACHT DOMAIN-CONTAINING PROTEIN"/>
    <property type="match status" value="1"/>
</dbReference>
<dbReference type="AlphaFoldDB" id="A0AAV9VZ27"/>
<dbReference type="PANTHER" id="PTHR10039">
    <property type="entry name" value="AMELOGENIN"/>
    <property type="match status" value="1"/>
</dbReference>
<evidence type="ECO:0000256" key="1">
    <source>
        <dbReference type="PROSITE-ProRule" id="PRU00023"/>
    </source>
</evidence>
<dbReference type="Pfam" id="PF00023">
    <property type="entry name" value="Ank"/>
    <property type="match status" value="1"/>
</dbReference>
<evidence type="ECO:0000259" key="2">
    <source>
        <dbReference type="Pfam" id="PF22939"/>
    </source>
</evidence>
<dbReference type="EMBL" id="JAVHJL010000011">
    <property type="protein sequence ID" value="KAK6496345.1"/>
    <property type="molecule type" value="Genomic_DNA"/>
</dbReference>
<dbReference type="InterPro" id="IPR054471">
    <property type="entry name" value="GPIID_WHD"/>
</dbReference>
<feature type="domain" description="GPI inositol-deacylase winged helix" evidence="2">
    <location>
        <begin position="23"/>
        <end position="103"/>
    </location>
</feature>
<keyword evidence="1" id="KW-0040">ANK repeat</keyword>
<evidence type="ECO:0000313" key="3">
    <source>
        <dbReference type="EMBL" id="KAK6496345.1"/>
    </source>
</evidence>
<evidence type="ECO:0000313" key="4">
    <source>
        <dbReference type="Proteomes" id="UP001370758"/>
    </source>
</evidence>
<gene>
    <name evidence="3" type="ORF">TWF481_002370</name>
</gene>
<dbReference type="Pfam" id="PF22939">
    <property type="entry name" value="WHD_GPIID"/>
    <property type="match status" value="1"/>
</dbReference>
<feature type="repeat" description="ANK" evidence="1">
    <location>
        <begin position="116"/>
        <end position="148"/>
    </location>
</feature>
<dbReference type="InterPro" id="IPR002110">
    <property type="entry name" value="Ankyrin_rpt"/>
</dbReference>
<dbReference type="Proteomes" id="UP001370758">
    <property type="component" value="Unassembled WGS sequence"/>
</dbReference>
<proteinExistence type="predicted"/>
<protein>
    <recommendedName>
        <fullName evidence="2">GPI inositol-deacylase winged helix domain-containing protein</fullName>
    </recommendedName>
</protein>
<dbReference type="InterPro" id="IPR036770">
    <property type="entry name" value="Ankyrin_rpt-contain_sf"/>
</dbReference>